<evidence type="ECO:0000256" key="1">
    <source>
        <dbReference type="SAM" id="Coils"/>
    </source>
</evidence>
<dbReference type="KEGG" id="tig:THII_3823"/>
<evidence type="ECO:0000313" key="3">
    <source>
        <dbReference type="EMBL" id="BAP58120.1"/>
    </source>
</evidence>
<proteinExistence type="predicted"/>
<evidence type="ECO:0000256" key="2">
    <source>
        <dbReference type="SAM" id="Phobius"/>
    </source>
</evidence>
<sequence>MPTIFYRPPPPAKPKPGPTVMTVKAHHPGRCLGLLVLVILVIGGGGLFLCQHSLQVLGRGKQAFIEQQVREQEAQRQQFNLVEQNNASLTVQNKELRQKLATLIHTTQTSQETYVQVLQSLTQAQQDVQDLKEELHYYKTLINSTTSIRAGNEVSINSFRINYDETSGYYQYRLVLIQTAKQAKPVQGQWQMEILGQSNNGLDQQLNMNQIMLDNRYSQPYQIHRFQKLQGYLKFPTDFKPKQVIIRLIPAQQKTATEIHFQWTDLLNKESL</sequence>
<name>A0A090AQX4_9GAMM</name>
<dbReference type="HOGENOM" id="CLU_1022840_0_0_6"/>
<accession>A0A090AQX4</accession>
<dbReference type="OrthoDB" id="7056878at2"/>
<reference evidence="3 4" key="1">
    <citation type="journal article" date="2014" name="ISME J.">
        <title>Ecophysiology of Thioploca ingrica as revealed by the complete genome sequence supplemented with proteomic evidence.</title>
        <authorList>
            <person name="Kojima H."/>
            <person name="Ogura Y."/>
            <person name="Yamamoto N."/>
            <person name="Togashi T."/>
            <person name="Mori H."/>
            <person name="Watanabe T."/>
            <person name="Nemoto F."/>
            <person name="Kurokawa K."/>
            <person name="Hayashi T."/>
            <person name="Fukui M."/>
        </authorList>
    </citation>
    <scope>NUCLEOTIDE SEQUENCE [LARGE SCALE GENOMIC DNA]</scope>
</reference>
<dbReference type="AlphaFoldDB" id="A0A090AQX4"/>
<keyword evidence="2" id="KW-1133">Transmembrane helix</keyword>
<dbReference type="EMBL" id="AP014633">
    <property type="protein sequence ID" value="BAP58120.1"/>
    <property type="molecule type" value="Genomic_DNA"/>
</dbReference>
<dbReference type="InterPro" id="IPR046703">
    <property type="entry name" value="DUF6776"/>
</dbReference>
<keyword evidence="1" id="KW-0175">Coiled coil</keyword>
<dbReference type="Pfam" id="PF20567">
    <property type="entry name" value="DUF6776"/>
    <property type="match status" value="1"/>
</dbReference>
<dbReference type="Proteomes" id="UP000031623">
    <property type="component" value="Chromosome"/>
</dbReference>
<keyword evidence="2" id="KW-0472">Membrane</keyword>
<feature type="coiled-coil region" evidence="1">
    <location>
        <begin position="79"/>
        <end position="141"/>
    </location>
</feature>
<organism evidence="3 4">
    <name type="scientific">Thioploca ingrica</name>
    <dbReference type="NCBI Taxonomy" id="40754"/>
    <lineage>
        <taxon>Bacteria</taxon>
        <taxon>Pseudomonadati</taxon>
        <taxon>Pseudomonadota</taxon>
        <taxon>Gammaproteobacteria</taxon>
        <taxon>Thiotrichales</taxon>
        <taxon>Thiotrichaceae</taxon>
        <taxon>Thioploca</taxon>
    </lineage>
</organism>
<protein>
    <submittedName>
        <fullName evidence="3">Uncharacterized protein</fullName>
    </submittedName>
</protein>
<gene>
    <name evidence="3" type="ORF">THII_3823</name>
</gene>
<dbReference type="STRING" id="40754.THII_3823"/>
<keyword evidence="2" id="KW-0812">Transmembrane</keyword>
<keyword evidence="4" id="KW-1185">Reference proteome</keyword>
<feature type="transmembrane region" description="Helical" evidence="2">
    <location>
        <begin position="31"/>
        <end position="49"/>
    </location>
</feature>
<evidence type="ECO:0000313" key="4">
    <source>
        <dbReference type="Proteomes" id="UP000031623"/>
    </source>
</evidence>